<keyword evidence="5" id="KW-1185">Reference proteome</keyword>
<dbReference type="PANTHER" id="PTHR11614">
    <property type="entry name" value="PHOSPHOLIPASE-RELATED"/>
    <property type="match status" value="1"/>
</dbReference>
<keyword evidence="4" id="KW-0378">Hydrolase</keyword>
<dbReference type="OrthoDB" id="9806902at2"/>
<feature type="chain" id="PRO_5019450033" evidence="2">
    <location>
        <begin position="26"/>
        <end position="428"/>
    </location>
</feature>
<comment type="caution">
    <text evidence="4">The sequence shown here is derived from an EMBL/GenBank/DDBJ whole genome shotgun (WGS) entry which is preliminary data.</text>
</comment>
<evidence type="ECO:0000313" key="5">
    <source>
        <dbReference type="Proteomes" id="UP000285575"/>
    </source>
</evidence>
<accession>A0A437RRB6</accession>
<gene>
    <name evidence="4" type="ORF">EOE66_01865</name>
</gene>
<dbReference type="EMBL" id="SACR01000001">
    <property type="protein sequence ID" value="RVU49344.1"/>
    <property type="molecule type" value="Genomic_DNA"/>
</dbReference>
<evidence type="ECO:0000259" key="3">
    <source>
        <dbReference type="Pfam" id="PF12146"/>
    </source>
</evidence>
<protein>
    <submittedName>
        <fullName evidence="4">Alpha/beta fold hydrolase</fullName>
    </submittedName>
</protein>
<dbReference type="GO" id="GO:0016787">
    <property type="term" value="F:hydrolase activity"/>
    <property type="evidence" value="ECO:0007669"/>
    <property type="project" value="UniProtKB-KW"/>
</dbReference>
<sequence length="428" mass="45771">MQIFKFWPRVLVAPLAACALAQAVAAGAPPFEPLPAPAGAPATLSSEARWAGHGWQAIEAETQRLAVREIGSFQGRPTGGLFGLGTRPVQLHWRAYRHRSESRGAVIVVPGFTEALTMYQELVHDLVVAGWSVYVMDHRGQGFSSRLLPPEPPTAQGDDDAGERGHIDEFEHLVDDLQAFVQRVQASRVTDAAAAQRPTVMLAHSMGGAVVSRYLARVGAASPVAAAALVTPMHEPRVAEPGTNKVLRRWCDDGAVQLPFQLPGLSARRVQGEGFDVERAAWWAQADRADNELTASVPRLQRRWADRMARCEGEHCGHPHARVAGPTLRWVAQACAGAAAARGPEAARIAVPVLLLQGGLDTVVEPAAQQVFCANVNAAAPGRCTAWRLPQARHSVLVEADAQRGPALQAVLQFLAAAPARGPDLRAP</sequence>
<dbReference type="InterPro" id="IPR051044">
    <property type="entry name" value="MAG_DAG_Lipase"/>
</dbReference>
<dbReference type="RefSeq" id="WP_128226981.1">
    <property type="nucleotide sequence ID" value="NZ_SACR01000001.1"/>
</dbReference>
<dbReference type="SUPFAM" id="SSF53474">
    <property type="entry name" value="alpha/beta-Hydrolases"/>
    <property type="match status" value="1"/>
</dbReference>
<evidence type="ECO:0000256" key="2">
    <source>
        <dbReference type="SAM" id="SignalP"/>
    </source>
</evidence>
<dbReference type="Gene3D" id="3.40.50.1820">
    <property type="entry name" value="alpha/beta hydrolase"/>
    <property type="match status" value="1"/>
</dbReference>
<dbReference type="Proteomes" id="UP000285575">
    <property type="component" value="Unassembled WGS sequence"/>
</dbReference>
<proteinExistence type="predicted"/>
<dbReference type="Pfam" id="PF12146">
    <property type="entry name" value="Hydrolase_4"/>
    <property type="match status" value="1"/>
</dbReference>
<keyword evidence="2" id="KW-0732">Signal</keyword>
<feature type="signal peptide" evidence="2">
    <location>
        <begin position="1"/>
        <end position="25"/>
    </location>
</feature>
<evidence type="ECO:0000256" key="1">
    <source>
        <dbReference type="SAM" id="MobiDB-lite"/>
    </source>
</evidence>
<reference evidence="4 5" key="1">
    <citation type="submission" date="2019-01" db="EMBL/GenBank/DDBJ databases">
        <authorList>
            <person name="Chen W.-M."/>
        </authorList>
    </citation>
    <scope>NUCLEOTIDE SEQUENCE [LARGE SCALE GENOMIC DNA]</scope>
    <source>
        <strain evidence="4 5">KYPY4</strain>
    </source>
</reference>
<feature type="domain" description="Serine aminopeptidase S33" evidence="3">
    <location>
        <begin position="101"/>
        <end position="401"/>
    </location>
</feature>
<organism evidence="4 5">
    <name type="scientific">Rubrivivax rivuli</name>
    <dbReference type="NCBI Taxonomy" id="1862385"/>
    <lineage>
        <taxon>Bacteria</taxon>
        <taxon>Pseudomonadati</taxon>
        <taxon>Pseudomonadota</taxon>
        <taxon>Betaproteobacteria</taxon>
        <taxon>Burkholderiales</taxon>
        <taxon>Sphaerotilaceae</taxon>
        <taxon>Rubrivivax</taxon>
    </lineage>
</organism>
<dbReference type="InterPro" id="IPR022742">
    <property type="entry name" value="Hydrolase_4"/>
</dbReference>
<dbReference type="InterPro" id="IPR029058">
    <property type="entry name" value="AB_hydrolase_fold"/>
</dbReference>
<name>A0A437RRB6_9BURK</name>
<feature type="region of interest" description="Disordered" evidence="1">
    <location>
        <begin position="144"/>
        <end position="163"/>
    </location>
</feature>
<dbReference type="AlphaFoldDB" id="A0A437RRB6"/>
<evidence type="ECO:0000313" key="4">
    <source>
        <dbReference type="EMBL" id="RVU49344.1"/>
    </source>
</evidence>